<dbReference type="Gene3D" id="1.10.460.10">
    <property type="entry name" value="Topoisomerase I, domain 2"/>
    <property type="match status" value="1"/>
</dbReference>
<evidence type="ECO:0000256" key="10">
    <source>
        <dbReference type="HAMAP-Rule" id="MF_00952"/>
    </source>
</evidence>
<comment type="catalytic activity">
    <reaction evidence="1 10">
        <text>ATP-independent breakage of single-stranded DNA, followed by passage and rejoining.</text>
        <dbReference type="EC" id="5.6.2.1"/>
    </reaction>
</comment>
<accession>A0A1F7U841</accession>
<evidence type="ECO:0000256" key="1">
    <source>
        <dbReference type="ARBA" id="ARBA00000213"/>
    </source>
</evidence>
<dbReference type="InterPro" id="IPR013498">
    <property type="entry name" value="Topo_IA_Znf"/>
</dbReference>
<sequence>MKKNLVIVESPTKAKTIAKFLGKEYQVMSSFGHIRDLPKKELGIDTENDFKPKYVIPLKSKKIAGELKRAAAAAATVYFATDEDREGEAIAWHLRELLKLPADKIQRITFHEITEEAINDALAHPRQIDEALVEAQQARRLLDRLVGYELSPFLWRKVTRGLSAGRVQSVIVRLIVEREREIIAFVPQEYWSIEALLRQGGQEMSIAAKLAKIGEETLEKFAIGTAAAADAIILDLKDAAWTVADVERKTVHRAPPPPFTTSTLQQDANNKLGFSAKQTMVLAQQLYEGVELGSTGPAGLITYMRTDSVNMAEKFLAEARRYLDERFGAGSVPAEPRRYRTKAKLAQEAHEAIRPTDAALSPEAAAKHLDDNQAKLYELIWRRAMASQMVDAEIAAIGVDITAQGSGKSYGFRATGSTIVRRGFLEVYDTETKETLLPPLEAGTKLNAEEVIPKQHFTEAPPRFTEAAIVKTLEENGIGRPSTYAPTISTVIDRGYVEKEGKKLKPTELAYAVNDMLVKHFADIVDFTFTARMEEELDQVAEGKKEWIPVLKDFYGPFKKNLVAKEKEVPKKTATQVITEEKCEKCGKPMAIKLGRFGRFLACTGFPTCRNTKPLPGAGEKPGEAPRTTDEKCPVCGADMIIKRGRFGEFLSCSKYPDCKTVRPLMRKVGVKCPACGQGDIIEKKTRKGKMFYACSRYPDCKFALWGRPTGEMCPKCNSLLTFAKADLIRCSNKECGFEKAAPKKEE</sequence>
<evidence type="ECO:0000256" key="5">
    <source>
        <dbReference type="ARBA" id="ARBA00022833"/>
    </source>
</evidence>
<dbReference type="InterPro" id="IPR006171">
    <property type="entry name" value="TOPRIM_dom"/>
</dbReference>
<evidence type="ECO:0000259" key="12">
    <source>
        <dbReference type="PROSITE" id="PS52039"/>
    </source>
</evidence>
<feature type="site" description="Interaction with DNA" evidence="10">
    <location>
        <position position="155"/>
    </location>
</feature>
<evidence type="ECO:0000256" key="6">
    <source>
        <dbReference type="ARBA" id="ARBA00022842"/>
    </source>
</evidence>
<dbReference type="EC" id="5.6.2.1" evidence="10"/>
<comment type="similarity">
    <text evidence="2 10">Belongs to the type IA topoisomerase family.</text>
</comment>
<dbReference type="InterPro" id="IPR023406">
    <property type="entry name" value="Topo_IA_AS"/>
</dbReference>
<dbReference type="InterPro" id="IPR000380">
    <property type="entry name" value="Topo_IA"/>
</dbReference>
<feature type="site" description="Interaction with DNA" evidence="10">
    <location>
        <position position="139"/>
    </location>
</feature>
<reference evidence="13 14" key="1">
    <citation type="journal article" date="2016" name="Nat. Commun.">
        <title>Thousands of microbial genomes shed light on interconnected biogeochemical processes in an aquifer system.</title>
        <authorList>
            <person name="Anantharaman K."/>
            <person name="Brown C.T."/>
            <person name="Hug L.A."/>
            <person name="Sharon I."/>
            <person name="Castelle C.J."/>
            <person name="Probst A.J."/>
            <person name="Thomas B.C."/>
            <person name="Singh A."/>
            <person name="Wilkins M.J."/>
            <person name="Karaoz U."/>
            <person name="Brodie E.L."/>
            <person name="Williams K.H."/>
            <person name="Hubbard S.S."/>
            <person name="Banfield J.F."/>
        </authorList>
    </citation>
    <scope>NUCLEOTIDE SEQUENCE [LARGE SCALE GENOMIC DNA]</scope>
</reference>
<keyword evidence="9 10" id="KW-0413">Isomerase</keyword>
<keyword evidence="6" id="KW-0460">Magnesium</keyword>
<comment type="subunit">
    <text evidence="10">Monomer.</text>
</comment>
<comment type="function">
    <text evidence="10">Releases the supercoiling and torsional tension of DNA, which is introduced during the DNA replication and transcription, by transiently cleaving and rejoining one strand of the DNA duplex. Introduces a single-strand break via transesterification at a target site in duplex DNA. The scissile phosphodiester is attacked by the catalytic tyrosine of the enzyme, resulting in the formation of a DNA-(5'-phosphotyrosyl)-enzyme intermediate and the expulsion of a 3'-OH DNA strand. The free DNA strand then undergoes passage around the unbroken strand, thus removing DNA supercoils. Finally, in the religation step, the DNA 3'-OH attacks the covalent intermediate to expel the active-site tyrosine and restore the DNA phosphodiester backbone.</text>
</comment>
<dbReference type="PANTHER" id="PTHR42785">
    <property type="entry name" value="DNA TOPOISOMERASE, TYPE IA, CORE"/>
    <property type="match status" value="1"/>
</dbReference>
<keyword evidence="7 10" id="KW-0799">Topoisomerase</keyword>
<dbReference type="SMART" id="SM00437">
    <property type="entry name" value="TOP1Ac"/>
    <property type="match status" value="1"/>
</dbReference>
<protein>
    <recommendedName>
        <fullName evidence="10">DNA topoisomerase 1</fullName>
        <ecNumber evidence="10">5.6.2.1</ecNumber>
    </recommendedName>
    <alternativeName>
        <fullName evidence="10">DNA topoisomerase I</fullName>
    </alternativeName>
</protein>
<dbReference type="SUPFAM" id="SSF56712">
    <property type="entry name" value="Prokaryotic type I DNA topoisomerase"/>
    <property type="match status" value="1"/>
</dbReference>
<evidence type="ECO:0000256" key="3">
    <source>
        <dbReference type="ARBA" id="ARBA00022723"/>
    </source>
</evidence>
<name>A0A1F7U841_9BACT</name>
<dbReference type="InterPro" id="IPR003602">
    <property type="entry name" value="Topo_IA_DNA-bd_dom"/>
</dbReference>
<evidence type="ECO:0000256" key="7">
    <source>
        <dbReference type="ARBA" id="ARBA00023029"/>
    </source>
</evidence>
<dbReference type="PROSITE" id="PS50880">
    <property type="entry name" value="TOPRIM"/>
    <property type="match status" value="1"/>
</dbReference>
<feature type="active site" description="O-(5'-phospho-DNA)-tyrosine intermediate" evidence="10">
    <location>
        <position position="303"/>
    </location>
</feature>
<evidence type="ECO:0000256" key="4">
    <source>
        <dbReference type="ARBA" id="ARBA00022771"/>
    </source>
</evidence>
<dbReference type="PANTHER" id="PTHR42785:SF1">
    <property type="entry name" value="DNA TOPOISOMERASE"/>
    <property type="match status" value="1"/>
</dbReference>
<evidence type="ECO:0000313" key="13">
    <source>
        <dbReference type="EMBL" id="OGL74433.1"/>
    </source>
</evidence>
<dbReference type="Gene3D" id="2.70.20.10">
    <property type="entry name" value="Topoisomerase I, domain 3"/>
    <property type="match status" value="1"/>
</dbReference>
<dbReference type="Pfam" id="PF01396">
    <property type="entry name" value="Zn_ribbon_Top1"/>
    <property type="match status" value="3"/>
</dbReference>
<dbReference type="InterPro" id="IPR023405">
    <property type="entry name" value="Topo_IA_core_domain"/>
</dbReference>
<dbReference type="EMBL" id="MGEA01000026">
    <property type="protein sequence ID" value="OGL74433.1"/>
    <property type="molecule type" value="Genomic_DNA"/>
</dbReference>
<comment type="caution">
    <text evidence="13">The sequence shown here is derived from an EMBL/GenBank/DDBJ whole genome shotgun (WGS) entry which is preliminary data.</text>
</comment>
<dbReference type="GO" id="GO:0005694">
    <property type="term" value="C:chromosome"/>
    <property type="evidence" value="ECO:0007669"/>
    <property type="project" value="InterPro"/>
</dbReference>
<dbReference type="GO" id="GO:0008270">
    <property type="term" value="F:zinc ion binding"/>
    <property type="evidence" value="ECO:0007669"/>
    <property type="project" value="UniProtKB-KW"/>
</dbReference>
<dbReference type="PROSITE" id="PS00396">
    <property type="entry name" value="TOPO_IA_1"/>
    <property type="match status" value="1"/>
</dbReference>
<dbReference type="AlphaFoldDB" id="A0A1F7U841"/>
<evidence type="ECO:0000256" key="8">
    <source>
        <dbReference type="ARBA" id="ARBA00023125"/>
    </source>
</evidence>
<organism evidence="13 14">
    <name type="scientific">Candidatus Uhrbacteria bacterium RIFCSPHIGHO2_02_FULL_60_10</name>
    <dbReference type="NCBI Taxonomy" id="1802392"/>
    <lineage>
        <taxon>Bacteria</taxon>
        <taxon>Candidatus Uhriibacteriota</taxon>
    </lineage>
</organism>
<dbReference type="CDD" id="cd00186">
    <property type="entry name" value="TOP1Ac"/>
    <property type="match status" value="1"/>
</dbReference>
<dbReference type="InterPro" id="IPR013824">
    <property type="entry name" value="Topo_IA_cen_sub1"/>
</dbReference>
<keyword evidence="5" id="KW-0862">Zinc</keyword>
<dbReference type="Pfam" id="PF01751">
    <property type="entry name" value="Toprim"/>
    <property type="match status" value="1"/>
</dbReference>
<dbReference type="InterPro" id="IPR028612">
    <property type="entry name" value="Topoisom_1_IA"/>
</dbReference>
<dbReference type="PRINTS" id="PR00417">
    <property type="entry name" value="PRTPISMRASEI"/>
</dbReference>
<feature type="site" description="Interaction with DNA" evidence="10">
    <location>
        <position position="143"/>
    </location>
</feature>
<dbReference type="GO" id="GO:0003917">
    <property type="term" value="F:DNA topoisomerase type I (single strand cut, ATP-independent) activity"/>
    <property type="evidence" value="ECO:0007669"/>
    <property type="project" value="UniProtKB-UniRule"/>
</dbReference>
<proteinExistence type="inferred from homology"/>
<evidence type="ECO:0000256" key="2">
    <source>
        <dbReference type="ARBA" id="ARBA00009446"/>
    </source>
</evidence>
<feature type="domain" description="Topo IA-type catalytic" evidence="12">
    <location>
        <begin position="129"/>
        <end position="563"/>
    </location>
</feature>
<evidence type="ECO:0000256" key="9">
    <source>
        <dbReference type="ARBA" id="ARBA00023235"/>
    </source>
</evidence>
<gene>
    <name evidence="10" type="primary">topA</name>
    <name evidence="13" type="ORF">A3C96_02745</name>
</gene>
<feature type="domain" description="Toprim" evidence="11">
    <location>
        <begin position="3"/>
        <end position="113"/>
    </location>
</feature>
<evidence type="ECO:0000259" key="11">
    <source>
        <dbReference type="PROSITE" id="PS50880"/>
    </source>
</evidence>
<feature type="site" description="Interaction with DNA" evidence="10">
    <location>
        <position position="140"/>
    </location>
</feature>
<dbReference type="Pfam" id="PF01131">
    <property type="entry name" value="Topoisom_bac"/>
    <property type="match status" value="1"/>
</dbReference>
<dbReference type="Gene3D" id="3.40.50.140">
    <property type="match status" value="1"/>
</dbReference>
<feature type="site" description="Interaction with DNA" evidence="10">
    <location>
        <position position="33"/>
    </location>
</feature>
<dbReference type="InterPro" id="IPR005733">
    <property type="entry name" value="TopoI_bac-type"/>
</dbReference>
<dbReference type="GO" id="GO:0006265">
    <property type="term" value="P:DNA topological change"/>
    <property type="evidence" value="ECO:0007669"/>
    <property type="project" value="UniProtKB-UniRule"/>
</dbReference>
<dbReference type="SMART" id="SM00436">
    <property type="entry name" value="TOP1Bc"/>
    <property type="match status" value="1"/>
</dbReference>
<dbReference type="InterPro" id="IPR013826">
    <property type="entry name" value="Topo_IA_cen_sub3"/>
</dbReference>
<dbReference type="InterPro" id="IPR013825">
    <property type="entry name" value="Topo_IA_cen_sub2"/>
</dbReference>
<dbReference type="SMART" id="SM00493">
    <property type="entry name" value="TOPRIM"/>
    <property type="match status" value="1"/>
</dbReference>
<dbReference type="GO" id="GO:0003677">
    <property type="term" value="F:DNA binding"/>
    <property type="evidence" value="ECO:0007669"/>
    <property type="project" value="UniProtKB-KW"/>
</dbReference>
<dbReference type="InterPro" id="IPR013497">
    <property type="entry name" value="Topo_IA_cen"/>
</dbReference>
<keyword evidence="4" id="KW-0863">Zinc-finger</keyword>
<dbReference type="PROSITE" id="PS52039">
    <property type="entry name" value="TOPO_IA_2"/>
    <property type="match status" value="1"/>
</dbReference>
<dbReference type="InterPro" id="IPR003601">
    <property type="entry name" value="Topo_IA_2"/>
</dbReference>
<dbReference type="NCBIfam" id="TIGR01051">
    <property type="entry name" value="topA_bact"/>
    <property type="match status" value="1"/>
</dbReference>
<dbReference type="Gene3D" id="1.10.290.10">
    <property type="entry name" value="Topoisomerase I, domain 4"/>
    <property type="match status" value="1"/>
</dbReference>
<dbReference type="CDD" id="cd03363">
    <property type="entry name" value="TOPRIM_TopoIA_TopoI"/>
    <property type="match status" value="1"/>
</dbReference>
<dbReference type="Gene3D" id="3.30.65.10">
    <property type="entry name" value="Bacterial Topoisomerase I, domain 1"/>
    <property type="match status" value="3"/>
</dbReference>
<feature type="site" description="Interaction with DNA" evidence="10">
    <location>
        <position position="148"/>
    </location>
</feature>
<feature type="region of interest" description="Interaction with DNA" evidence="10">
    <location>
        <begin position="163"/>
        <end position="168"/>
    </location>
</feature>
<keyword evidence="8 10" id="KW-0238">DNA-binding</keyword>
<evidence type="ECO:0000313" key="14">
    <source>
        <dbReference type="Proteomes" id="UP000177088"/>
    </source>
</evidence>
<dbReference type="SUPFAM" id="SSF57783">
    <property type="entry name" value="Zinc beta-ribbon"/>
    <property type="match status" value="2"/>
</dbReference>
<dbReference type="HAMAP" id="MF_00952">
    <property type="entry name" value="Topoisom_1_prok"/>
    <property type="match status" value="1"/>
</dbReference>
<dbReference type="Proteomes" id="UP000177088">
    <property type="component" value="Unassembled WGS sequence"/>
</dbReference>
<feature type="site" description="Interaction with DNA" evidence="10">
    <location>
        <position position="494"/>
    </location>
</feature>
<keyword evidence="3" id="KW-0479">Metal-binding</keyword>
<feature type="site" description="Interaction with DNA" evidence="10">
    <location>
        <position position="305"/>
    </location>
</feature>
<dbReference type="InterPro" id="IPR034149">
    <property type="entry name" value="TOPRIM_TopoI"/>
</dbReference>